<dbReference type="PIRSF" id="PIRSF000817">
    <property type="entry name" value="DNA_NT"/>
    <property type="match status" value="1"/>
</dbReference>
<dbReference type="PIRSF" id="PIRSF501176">
    <property type="entry name" value="DNApol_mu"/>
    <property type="match status" value="1"/>
</dbReference>
<dbReference type="SUPFAM" id="SSF81301">
    <property type="entry name" value="Nucleotidyltransferase"/>
    <property type="match status" value="2"/>
</dbReference>
<dbReference type="InterPro" id="IPR029398">
    <property type="entry name" value="PolB_thumb"/>
</dbReference>
<dbReference type="SMART" id="SM00483">
    <property type="entry name" value="POLXc"/>
    <property type="match status" value="1"/>
</dbReference>
<dbReference type="Gene3D" id="3.30.460.10">
    <property type="entry name" value="Beta Polymerase, domain 2"/>
    <property type="match status" value="1"/>
</dbReference>
<dbReference type="EC" id="2.7.7.7" evidence="13"/>
<dbReference type="OrthoDB" id="205514at2759"/>
<dbReference type="PANTHER" id="PTHR11276:SF24">
    <property type="entry name" value="DNA-DIRECTED DNA_RNA POLYMERASE MU"/>
    <property type="match status" value="1"/>
</dbReference>
<evidence type="ECO:0000256" key="13">
    <source>
        <dbReference type="PIRNR" id="PIRNR000817"/>
    </source>
</evidence>
<keyword evidence="6 13" id="KW-0479">Metal-binding</keyword>
<dbReference type="Proteomes" id="UP000700334">
    <property type="component" value="Unassembled WGS sequence"/>
</dbReference>
<dbReference type="SUPFAM" id="SSF47802">
    <property type="entry name" value="DNA polymerase beta, N-terminal domain-like"/>
    <property type="match status" value="1"/>
</dbReference>
<evidence type="ECO:0000313" key="18">
    <source>
        <dbReference type="Proteomes" id="UP000700334"/>
    </source>
</evidence>
<dbReference type="PRINTS" id="PR00871">
    <property type="entry name" value="DNAPOLXTDT"/>
</dbReference>
<keyword evidence="7" id="KW-0227">DNA damage</keyword>
<dbReference type="InterPro" id="IPR018944">
    <property type="entry name" value="DNA_pol_lambd_fingers_domain"/>
</dbReference>
<dbReference type="Pfam" id="PF14792">
    <property type="entry name" value="DNA_pol_B_palm"/>
    <property type="match status" value="1"/>
</dbReference>
<comment type="similarity">
    <text evidence="3 13">Belongs to the DNA polymerase type-X family.</text>
</comment>
<evidence type="ECO:0000256" key="5">
    <source>
        <dbReference type="ARBA" id="ARBA00022695"/>
    </source>
</evidence>
<dbReference type="AlphaFoldDB" id="A0A8J5ZVN2"/>
<keyword evidence="5 13" id="KW-0548">Nucleotidyltransferase</keyword>
<dbReference type="PANTHER" id="PTHR11276">
    <property type="entry name" value="DNA POLYMERASE TYPE-X FAMILY MEMBER"/>
    <property type="match status" value="1"/>
</dbReference>
<evidence type="ECO:0000259" key="16">
    <source>
        <dbReference type="PROSITE" id="PS50172"/>
    </source>
</evidence>
<evidence type="ECO:0000256" key="11">
    <source>
        <dbReference type="ARBA" id="ARBA00023242"/>
    </source>
</evidence>
<evidence type="ECO:0000256" key="6">
    <source>
        <dbReference type="ARBA" id="ARBA00022723"/>
    </source>
</evidence>
<dbReference type="Gene3D" id="3.40.50.10190">
    <property type="entry name" value="BRCT domain"/>
    <property type="match status" value="1"/>
</dbReference>
<dbReference type="SUPFAM" id="SSF81585">
    <property type="entry name" value="PsbU/PolX domain-like"/>
    <property type="match status" value="1"/>
</dbReference>
<comment type="function">
    <text evidence="13">Gap-filling polymerase involved in repair of DNA double-strand breaks by non-homologous end joining (NHEJ).</text>
</comment>
<dbReference type="PRINTS" id="PR00869">
    <property type="entry name" value="DNAPOLX"/>
</dbReference>
<dbReference type="InterPro" id="IPR001357">
    <property type="entry name" value="BRCT_dom"/>
</dbReference>
<name>A0A8J5ZVN2_GALPY</name>
<dbReference type="PROSITE" id="PS50172">
    <property type="entry name" value="BRCT"/>
    <property type="match status" value="1"/>
</dbReference>
<evidence type="ECO:0000256" key="2">
    <source>
        <dbReference type="ARBA" id="ARBA00004123"/>
    </source>
</evidence>
<dbReference type="FunFam" id="3.30.460.10:FF:000032">
    <property type="entry name" value="DNA-directed DNA/RNA polymerase mu"/>
    <property type="match status" value="1"/>
</dbReference>
<dbReference type="FunFam" id="1.10.150.110:FF:000003">
    <property type="entry name" value="DNA polymerase mu"/>
    <property type="match status" value="1"/>
</dbReference>
<comment type="caution">
    <text evidence="17">The sequence shown here is derived from an EMBL/GenBank/DDBJ whole genome shotgun (WGS) entry which is preliminary data.</text>
</comment>
<dbReference type="InterPro" id="IPR028207">
    <property type="entry name" value="DNA_pol_B_palm_palm"/>
</dbReference>
<dbReference type="InterPro" id="IPR043519">
    <property type="entry name" value="NT_sf"/>
</dbReference>
<evidence type="ECO:0000256" key="4">
    <source>
        <dbReference type="ARBA" id="ARBA00022679"/>
    </source>
</evidence>
<dbReference type="CDD" id="cd00141">
    <property type="entry name" value="NT_POLXc"/>
    <property type="match status" value="1"/>
</dbReference>
<reference evidence="17" key="1">
    <citation type="journal article" date="2021" name="Evol. Appl.">
        <title>The genome of the Pyrenean desman and the effects of bottlenecks and inbreeding on the genomic landscape of an endangered species.</title>
        <authorList>
            <person name="Escoda L."/>
            <person name="Castresana J."/>
        </authorList>
    </citation>
    <scope>NUCLEOTIDE SEQUENCE</scope>
    <source>
        <strain evidence="17">IBE-C5619</strain>
    </source>
</reference>
<sequence length="588" mass="64664">MLPPRRRARVRTPAPAAAAPAARFPGLAIYLAERRMGRSRRAFLTRLALSKGFRVLDTYGSEVTHVVMEQTSAEEAACWLRGRAPAGSPGAIGPALLDISWFTESMAAGQPVPVEGRHRLEVAVPREGLPSPAWMLPYACQRPTPLTHHNTSLSEALETLAEAASFEGSEGRCLSFCRAASVLKALPCPVTTLSQLQGLPHFGEHSCRVIQELLEHGVCEEVEKVRLSERYQTMKVHSTRTQAEALSPTAHPEDVPRMHRSCRVLAGIGIKTADRWYQEGLRTVEDLQEQPQKLTKLQKAGLQHLQDLSTLVRRPDVEALQQLVEAAVGAALPGATVTLAGGFRRGKMQGHDVDFLITHPQEGQEVGLLARVLLSLKEQGIILYHQHQRNLCEDLTRLTQQKHTMDAFERSFCIFRLPQPLGTAVEGAQRPCASWKAVRVDLVVTPISQFPFALLGWTGSRVGNVLWAALCFGLILSSGRPALLTKPLFPQHFERELRRFSRKERGLWLNSHGLFDPEQHPTPAPGGAASPPLAACPGFLRKPGSGGDGSQALTSPLQLQKTLFHAASEEDIFRHLGLEYLPPEQRNA</sequence>
<keyword evidence="11 13" id="KW-0539">Nucleus</keyword>
<dbReference type="FunFam" id="3.40.50.10190:FF:000035">
    <property type="entry name" value="DNA-directed DNA/RNA polymerase mu"/>
    <property type="match status" value="1"/>
</dbReference>
<keyword evidence="4 13" id="KW-0808">Transferase</keyword>
<feature type="binding site" evidence="14">
    <location>
        <position position="441"/>
    </location>
    <ligand>
        <name>Mg(2+)</name>
        <dbReference type="ChEBI" id="CHEBI:18420"/>
    </ligand>
</feature>
<dbReference type="Pfam" id="PF14791">
    <property type="entry name" value="DNA_pol_B_thumb"/>
    <property type="match status" value="1"/>
</dbReference>
<dbReference type="InterPro" id="IPR010996">
    <property type="entry name" value="HHH_MUS81"/>
</dbReference>
<feature type="compositionally biased region" description="Low complexity" evidence="15">
    <location>
        <begin position="525"/>
        <end position="538"/>
    </location>
</feature>
<keyword evidence="18" id="KW-1185">Reference proteome</keyword>
<dbReference type="PROSITE" id="PS00522">
    <property type="entry name" value="DNA_POLYMERASE_X"/>
    <property type="match status" value="1"/>
</dbReference>
<evidence type="ECO:0000256" key="14">
    <source>
        <dbReference type="PIRSR" id="PIRSR000817-1"/>
    </source>
</evidence>
<comment type="catalytic activity">
    <reaction evidence="12 13">
        <text>DNA(n) + a 2'-deoxyribonucleoside 5'-triphosphate = DNA(n+1) + diphosphate</text>
        <dbReference type="Rhea" id="RHEA:22508"/>
        <dbReference type="Rhea" id="RHEA-COMP:17339"/>
        <dbReference type="Rhea" id="RHEA-COMP:17340"/>
        <dbReference type="ChEBI" id="CHEBI:33019"/>
        <dbReference type="ChEBI" id="CHEBI:61560"/>
        <dbReference type="ChEBI" id="CHEBI:173112"/>
        <dbReference type="EC" id="2.7.7.7"/>
    </reaction>
</comment>
<dbReference type="GO" id="GO:0005634">
    <property type="term" value="C:nucleus"/>
    <property type="evidence" value="ECO:0007669"/>
    <property type="project" value="UniProtKB-SubCell"/>
</dbReference>
<dbReference type="GO" id="GO:0006303">
    <property type="term" value="P:double-strand break repair via nonhomologous end joining"/>
    <property type="evidence" value="ECO:0007669"/>
    <property type="project" value="TreeGrafter"/>
</dbReference>
<evidence type="ECO:0000256" key="15">
    <source>
        <dbReference type="SAM" id="MobiDB-lite"/>
    </source>
</evidence>
<keyword evidence="8 13" id="KW-0460">Magnesium</keyword>
<feature type="binding site" evidence="14">
    <location>
        <position position="354"/>
    </location>
    <ligand>
        <name>Mg(2+)</name>
        <dbReference type="ChEBI" id="CHEBI:18420"/>
    </ligand>
</feature>
<feature type="region of interest" description="Disordered" evidence="15">
    <location>
        <begin position="515"/>
        <end position="553"/>
    </location>
</feature>
<dbReference type="InterPro" id="IPR036420">
    <property type="entry name" value="BRCT_dom_sf"/>
</dbReference>
<comment type="cofactor">
    <cofactor evidence="1 13 14">
        <name>Mg(2+)</name>
        <dbReference type="ChEBI" id="CHEBI:18420"/>
    </cofactor>
</comment>
<dbReference type="SUPFAM" id="SSF52113">
    <property type="entry name" value="BRCT domain"/>
    <property type="match status" value="1"/>
</dbReference>
<organism evidence="17 18">
    <name type="scientific">Galemys pyrenaicus</name>
    <name type="common">Iberian desman</name>
    <name type="synonym">Pyrenean desman</name>
    <dbReference type="NCBI Taxonomy" id="202257"/>
    <lineage>
        <taxon>Eukaryota</taxon>
        <taxon>Metazoa</taxon>
        <taxon>Chordata</taxon>
        <taxon>Craniata</taxon>
        <taxon>Vertebrata</taxon>
        <taxon>Euteleostomi</taxon>
        <taxon>Mammalia</taxon>
        <taxon>Eutheria</taxon>
        <taxon>Laurasiatheria</taxon>
        <taxon>Eulipotyphla</taxon>
        <taxon>Talpidae</taxon>
        <taxon>Galemys</taxon>
    </lineage>
</organism>
<protein>
    <recommendedName>
        <fullName evidence="13">DNA-directed DNA/RNA polymerase mu</fullName>
        <ecNumber evidence="13">2.7.7.7</ecNumber>
    </recommendedName>
</protein>
<dbReference type="GO" id="GO:0003677">
    <property type="term" value="F:DNA binding"/>
    <property type="evidence" value="ECO:0007669"/>
    <property type="project" value="UniProtKB-UniRule"/>
</dbReference>
<dbReference type="InterPro" id="IPR002054">
    <property type="entry name" value="DNA-dir_DNA_pol_X"/>
</dbReference>
<dbReference type="EMBL" id="JAGFMF010011868">
    <property type="protein sequence ID" value="KAG8510584.1"/>
    <property type="molecule type" value="Genomic_DNA"/>
</dbReference>
<feature type="domain" description="BRCT" evidence="16">
    <location>
        <begin position="19"/>
        <end position="119"/>
    </location>
</feature>
<dbReference type="InterPro" id="IPR027249">
    <property type="entry name" value="DNA/RNApol_mu"/>
</dbReference>
<dbReference type="Gene3D" id="1.10.150.110">
    <property type="entry name" value="DNA polymerase beta, N-terminal domain-like"/>
    <property type="match status" value="1"/>
</dbReference>
<dbReference type="GO" id="GO:0046872">
    <property type="term" value="F:metal ion binding"/>
    <property type="evidence" value="ECO:0007669"/>
    <property type="project" value="UniProtKB-UniRule"/>
</dbReference>
<dbReference type="Gene3D" id="3.30.210.10">
    <property type="entry name" value="DNA polymerase, thumb domain"/>
    <property type="match status" value="1"/>
</dbReference>
<dbReference type="InterPro" id="IPR022312">
    <property type="entry name" value="DNA_pol_X"/>
</dbReference>
<dbReference type="InterPro" id="IPR037160">
    <property type="entry name" value="DNA_Pol_thumb_sf"/>
</dbReference>
<comment type="subcellular location">
    <subcellularLocation>
        <location evidence="2 13">Nucleus</location>
    </subcellularLocation>
</comment>
<evidence type="ECO:0000313" key="17">
    <source>
        <dbReference type="EMBL" id="KAG8510584.1"/>
    </source>
</evidence>
<evidence type="ECO:0000256" key="1">
    <source>
        <dbReference type="ARBA" id="ARBA00001946"/>
    </source>
</evidence>
<proteinExistence type="inferred from homology"/>
<evidence type="ECO:0000256" key="7">
    <source>
        <dbReference type="ARBA" id="ARBA00022763"/>
    </source>
</evidence>
<evidence type="ECO:0000256" key="8">
    <source>
        <dbReference type="ARBA" id="ARBA00022842"/>
    </source>
</evidence>
<keyword evidence="9" id="KW-0239">DNA-directed DNA polymerase</keyword>
<accession>A0A8J5ZVN2</accession>
<dbReference type="GO" id="GO:0003887">
    <property type="term" value="F:DNA-directed DNA polymerase activity"/>
    <property type="evidence" value="ECO:0007669"/>
    <property type="project" value="UniProtKB-UniRule"/>
</dbReference>
<evidence type="ECO:0000256" key="9">
    <source>
        <dbReference type="ARBA" id="ARBA00022932"/>
    </source>
</evidence>
<dbReference type="Pfam" id="PF14716">
    <property type="entry name" value="HHH_8"/>
    <property type="match status" value="1"/>
</dbReference>
<dbReference type="Gene3D" id="1.10.150.20">
    <property type="entry name" value="5' to 3' exonuclease, C-terminal subdomain"/>
    <property type="match status" value="1"/>
</dbReference>
<dbReference type="InterPro" id="IPR027421">
    <property type="entry name" value="DNA_pol_lamdba_lyase_dom_sf"/>
</dbReference>
<dbReference type="Pfam" id="PF10391">
    <property type="entry name" value="DNA_pol_lambd_f"/>
    <property type="match status" value="1"/>
</dbReference>
<evidence type="ECO:0000256" key="10">
    <source>
        <dbReference type="ARBA" id="ARBA00023204"/>
    </source>
</evidence>
<dbReference type="InterPro" id="IPR001726">
    <property type="entry name" value="TdT/Mu"/>
</dbReference>
<evidence type="ECO:0000256" key="12">
    <source>
        <dbReference type="ARBA" id="ARBA00049244"/>
    </source>
</evidence>
<feature type="binding site" evidence="14">
    <location>
        <position position="352"/>
    </location>
    <ligand>
        <name>Mg(2+)</name>
        <dbReference type="ChEBI" id="CHEBI:18420"/>
    </ligand>
</feature>
<keyword evidence="10" id="KW-0234">DNA repair</keyword>
<dbReference type="InterPro" id="IPR019843">
    <property type="entry name" value="DNA_pol-X_BS"/>
</dbReference>
<gene>
    <name evidence="17" type="ORF">J0S82_002640</name>
</gene>
<evidence type="ECO:0000256" key="3">
    <source>
        <dbReference type="ARBA" id="ARBA00008323"/>
    </source>
</evidence>